<reference evidence="3" key="1">
    <citation type="submission" date="2020-04" db="EMBL/GenBank/DDBJ databases">
        <title>Description of novel Gluconacetobacter.</title>
        <authorList>
            <person name="Sombolestani A."/>
        </authorList>
    </citation>
    <scope>NUCLEOTIDE SEQUENCE [LARGE SCALE GENOMIC DNA]</scope>
    <source>
        <strain evidence="3">R-71646</strain>
    </source>
</reference>
<sequence length="205" mass="22417">MKTRKYVRPTTATWDEAAELYSRGLTQDDIAERLNVSVRSVANNLHDALDRRRAALAASVTGTAATSPVPSIATASVPNVTEREEATKHWRATAWADSQAIQARLREEMSKPAPDARAIRAFTAGADALRNLIKIGADILEVDKHAADEIIPELVVREITPEEVAAIRAKQRLENGDLDPAELAALKEEASNDESDEEKLVITEE</sequence>
<dbReference type="RefSeq" id="WP_194263772.1">
    <property type="nucleotide sequence ID" value="NZ_JABCQF010000001.1"/>
</dbReference>
<dbReference type="EMBL" id="JABCQF010000001">
    <property type="protein sequence ID" value="MBF0881562.1"/>
    <property type="molecule type" value="Genomic_DNA"/>
</dbReference>
<evidence type="ECO:0000256" key="1">
    <source>
        <dbReference type="SAM" id="MobiDB-lite"/>
    </source>
</evidence>
<protein>
    <submittedName>
        <fullName evidence="2">Uncharacterized protein</fullName>
    </submittedName>
</protein>
<feature type="region of interest" description="Disordered" evidence="1">
    <location>
        <begin position="185"/>
        <end position="205"/>
    </location>
</feature>
<name>A0ABR9YIE8_9PROT</name>
<reference evidence="2 3" key="2">
    <citation type="submission" date="2020-11" db="EMBL/GenBank/DDBJ databases">
        <title>Description of novel Gluconobacter species.</title>
        <authorList>
            <person name="Cleenwerck I."/>
            <person name="Cnockaert M."/>
            <person name="Borremans W."/>
            <person name="Wieme A.D."/>
            <person name="De Vuyst L."/>
            <person name="Vandamme P."/>
        </authorList>
    </citation>
    <scope>NUCLEOTIDE SEQUENCE [LARGE SCALE GENOMIC DNA]</scope>
    <source>
        <strain evidence="2 3">R-71646</strain>
    </source>
</reference>
<keyword evidence="3" id="KW-1185">Reference proteome</keyword>
<organism evidence="2 3">
    <name type="scientific">Gluconobacter potus</name>
    <dbReference type="NCBI Taxonomy" id="2724927"/>
    <lineage>
        <taxon>Bacteria</taxon>
        <taxon>Pseudomonadati</taxon>
        <taxon>Pseudomonadota</taxon>
        <taxon>Alphaproteobacteria</taxon>
        <taxon>Acetobacterales</taxon>
        <taxon>Acetobacteraceae</taxon>
        <taxon>Gluconobacter</taxon>
    </lineage>
</organism>
<dbReference type="Gene3D" id="1.10.10.10">
    <property type="entry name" value="Winged helix-like DNA-binding domain superfamily/Winged helix DNA-binding domain"/>
    <property type="match status" value="1"/>
</dbReference>
<evidence type="ECO:0000313" key="2">
    <source>
        <dbReference type="EMBL" id="MBF0881562.1"/>
    </source>
</evidence>
<dbReference type="Proteomes" id="UP000644588">
    <property type="component" value="Unassembled WGS sequence"/>
</dbReference>
<proteinExistence type="predicted"/>
<comment type="caution">
    <text evidence="2">The sequence shown here is derived from an EMBL/GenBank/DDBJ whole genome shotgun (WGS) entry which is preliminary data.</text>
</comment>
<dbReference type="InterPro" id="IPR036388">
    <property type="entry name" value="WH-like_DNA-bd_sf"/>
</dbReference>
<evidence type="ECO:0000313" key="3">
    <source>
        <dbReference type="Proteomes" id="UP000644588"/>
    </source>
</evidence>
<accession>A0ABR9YIE8</accession>
<gene>
    <name evidence="2" type="ORF">HKD31_02215</name>
</gene>